<accession>A0ABR1DQB1</accession>
<keyword evidence="2" id="KW-1185">Reference proteome</keyword>
<comment type="caution">
    <text evidence="1">The sequence shown here is derived from an EMBL/GenBank/DDBJ whole genome shotgun (WGS) entry which is preliminary data.</text>
</comment>
<evidence type="ECO:0000313" key="2">
    <source>
        <dbReference type="Proteomes" id="UP001303046"/>
    </source>
</evidence>
<dbReference type="EMBL" id="JAVFWL010000004">
    <property type="protein sequence ID" value="KAK6752160.1"/>
    <property type="molecule type" value="Genomic_DNA"/>
</dbReference>
<name>A0ABR1DQB1_NECAM</name>
<sequence>MSTCSKEAFLNVTIELSIDDGCSRVGWTSISPSYNSPMCSKEAFLNDTTKMLDNGGEAQNLAIPEKDNKNRIQQWRQNIRLLYLKAKLREIDCPTTKCLSFHRHKESKQEGMIFHTCLGTRPENPHRSRDLLACWMLLREYNEVIGVIFGQECQHLMTAFLLMNVQNNIAPHNIAMLKMALKTSQSQKTLYQSSMTLASLSFKSLPRGFVRLVQEWNVQLLNWTDVTGFAQ</sequence>
<dbReference type="Proteomes" id="UP001303046">
    <property type="component" value="Unassembled WGS sequence"/>
</dbReference>
<organism evidence="1 2">
    <name type="scientific">Necator americanus</name>
    <name type="common">Human hookworm</name>
    <dbReference type="NCBI Taxonomy" id="51031"/>
    <lineage>
        <taxon>Eukaryota</taxon>
        <taxon>Metazoa</taxon>
        <taxon>Ecdysozoa</taxon>
        <taxon>Nematoda</taxon>
        <taxon>Chromadorea</taxon>
        <taxon>Rhabditida</taxon>
        <taxon>Rhabditina</taxon>
        <taxon>Rhabditomorpha</taxon>
        <taxon>Strongyloidea</taxon>
        <taxon>Ancylostomatidae</taxon>
        <taxon>Bunostominae</taxon>
        <taxon>Necator</taxon>
    </lineage>
</organism>
<evidence type="ECO:0000313" key="1">
    <source>
        <dbReference type="EMBL" id="KAK6752160.1"/>
    </source>
</evidence>
<protein>
    <submittedName>
        <fullName evidence="1">Uncharacterized protein</fullName>
    </submittedName>
</protein>
<gene>
    <name evidence="1" type="primary">Necator_chrIV.g16823</name>
    <name evidence="1" type="ORF">RB195_003525</name>
</gene>
<reference evidence="1 2" key="1">
    <citation type="submission" date="2023-08" db="EMBL/GenBank/DDBJ databases">
        <title>A Necator americanus chromosomal reference genome.</title>
        <authorList>
            <person name="Ilik V."/>
            <person name="Petrzelkova K.J."/>
            <person name="Pardy F."/>
            <person name="Fuh T."/>
            <person name="Niatou-Singa F.S."/>
            <person name="Gouil Q."/>
            <person name="Baker L."/>
            <person name="Ritchie M.E."/>
            <person name="Jex A.R."/>
            <person name="Gazzola D."/>
            <person name="Li H."/>
            <person name="Toshio Fujiwara R."/>
            <person name="Zhan B."/>
            <person name="Aroian R.V."/>
            <person name="Pafco B."/>
            <person name="Schwarz E.M."/>
        </authorList>
    </citation>
    <scope>NUCLEOTIDE SEQUENCE [LARGE SCALE GENOMIC DNA]</scope>
    <source>
        <strain evidence="1 2">Aroian</strain>
        <tissue evidence="1">Whole animal</tissue>
    </source>
</reference>
<proteinExistence type="predicted"/>